<accession>A0A1H2J0Z9</accession>
<feature type="domain" description="NmrA-like" evidence="1">
    <location>
        <begin position="8"/>
        <end position="242"/>
    </location>
</feature>
<dbReference type="Gene3D" id="3.10.450.50">
    <property type="match status" value="1"/>
</dbReference>
<dbReference type="Pfam" id="PF05368">
    <property type="entry name" value="NmrA"/>
    <property type="match status" value="1"/>
</dbReference>
<dbReference type="InterPro" id="IPR051604">
    <property type="entry name" value="Ergot_Alk_Oxidoreductase"/>
</dbReference>
<feature type="domain" description="SnoaL-like" evidence="2">
    <location>
        <begin position="296"/>
        <end position="401"/>
    </location>
</feature>
<dbReference type="SUPFAM" id="SSF54427">
    <property type="entry name" value="NTF2-like"/>
    <property type="match status" value="1"/>
</dbReference>
<dbReference type="Pfam" id="PF12680">
    <property type="entry name" value="SnoaL_2"/>
    <property type="match status" value="1"/>
</dbReference>
<dbReference type="InterPro" id="IPR032710">
    <property type="entry name" value="NTF2-like_dom_sf"/>
</dbReference>
<organism evidence="3 4">
    <name type="scientific">Jiangella alkaliphila</name>
    <dbReference type="NCBI Taxonomy" id="419479"/>
    <lineage>
        <taxon>Bacteria</taxon>
        <taxon>Bacillati</taxon>
        <taxon>Actinomycetota</taxon>
        <taxon>Actinomycetes</taxon>
        <taxon>Jiangellales</taxon>
        <taxon>Jiangellaceae</taxon>
        <taxon>Jiangella</taxon>
    </lineage>
</organism>
<gene>
    <name evidence="3" type="ORF">SAMN04488563_2197</name>
</gene>
<dbReference type="STRING" id="419479.SAMN04488563_2197"/>
<reference evidence="4" key="1">
    <citation type="submission" date="2016-10" db="EMBL/GenBank/DDBJ databases">
        <authorList>
            <person name="Varghese N."/>
            <person name="Submissions S."/>
        </authorList>
    </citation>
    <scope>NUCLEOTIDE SEQUENCE [LARGE SCALE GENOMIC DNA]</scope>
    <source>
        <strain evidence="4">DSM 45079</strain>
    </source>
</reference>
<dbReference type="Proteomes" id="UP000182977">
    <property type="component" value="Chromosome I"/>
</dbReference>
<evidence type="ECO:0000259" key="1">
    <source>
        <dbReference type="Pfam" id="PF05368"/>
    </source>
</evidence>
<dbReference type="InterPro" id="IPR036291">
    <property type="entry name" value="NAD(P)-bd_dom_sf"/>
</dbReference>
<evidence type="ECO:0000313" key="3">
    <source>
        <dbReference type="EMBL" id="SDU50093.1"/>
    </source>
</evidence>
<dbReference type="Gene3D" id="3.40.50.720">
    <property type="entry name" value="NAD(P)-binding Rossmann-like Domain"/>
    <property type="match status" value="1"/>
</dbReference>
<dbReference type="PANTHER" id="PTHR43162:SF1">
    <property type="entry name" value="PRESTALK A DIFFERENTIATION PROTEIN A"/>
    <property type="match status" value="1"/>
</dbReference>
<sequence>MDTTNPLTLVIGATGNVGRHVVRTLAGRGHPVRALTRDPERARAGLPSGVDVVTGDLTRPETLAAALDGVGRVFLLWPSFSADGVPAVAAALATAPRHVVYLSARNVRDDRPVAENGIWGAVEDALRGSGVSWTMLRAGGFATNTLAWAGQAHTGVVRAPFGAAARSLIHERDLADVAVAALTDPDRHAGAVHDLTGPETIAQAEQARLIGEAIGRPVRWEEQPPDQALAELSEEYGDAEMAAASLAYWATLADQPEPVTDAVERITGHPARRYRDWAADHAADFLPAAGVRRVADQYVTLMRAGRLDALDALMAPDVVRVAPLETGGDPVERRGTAQIVANADRLLADVEINAVDVDPPLLDDDRFAVRFRFDQTHTPTGARSSTTKLSLYTVTDGLISREEVFYYDAPQAVST</sequence>
<dbReference type="InterPro" id="IPR008030">
    <property type="entry name" value="NmrA-like"/>
</dbReference>
<evidence type="ECO:0000259" key="2">
    <source>
        <dbReference type="Pfam" id="PF12680"/>
    </source>
</evidence>
<name>A0A1H2J0Z9_9ACTN</name>
<evidence type="ECO:0000313" key="4">
    <source>
        <dbReference type="Proteomes" id="UP000182977"/>
    </source>
</evidence>
<proteinExistence type="predicted"/>
<dbReference type="OrthoDB" id="4457504at2"/>
<protein>
    <submittedName>
        <fullName evidence="3">Uncharacterized conserved protein YbjT, contains NAD(P)-binding and DUF2867 domains</fullName>
    </submittedName>
</protein>
<dbReference type="Gene3D" id="3.90.25.10">
    <property type="entry name" value="UDP-galactose 4-epimerase, domain 1"/>
    <property type="match status" value="1"/>
</dbReference>
<dbReference type="EMBL" id="LT629791">
    <property type="protein sequence ID" value="SDU50093.1"/>
    <property type="molecule type" value="Genomic_DNA"/>
</dbReference>
<dbReference type="AlphaFoldDB" id="A0A1H2J0Z9"/>
<dbReference type="PANTHER" id="PTHR43162">
    <property type="match status" value="1"/>
</dbReference>
<keyword evidence="4" id="KW-1185">Reference proteome</keyword>
<dbReference type="InterPro" id="IPR037401">
    <property type="entry name" value="SnoaL-like"/>
</dbReference>
<dbReference type="SUPFAM" id="SSF51735">
    <property type="entry name" value="NAD(P)-binding Rossmann-fold domains"/>
    <property type="match status" value="1"/>
</dbReference>